<dbReference type="GO" id="GO:0030091">
    <property type="term" value="P:protein repair"/>
    <property type="evidence" value="ECO:0007669"/>
    <property type="project" value="InterPro"/>
</dbReference>
<dbReference type="InterPro" id="IPR002579">
    <property type="entry name" value="Met_Sox_Rdtase_MsrB_dom"/>
</dbReference>
<dbReference type="FunFam" id="2.170.150.20:FF:000001">
    <property type="entry name" value="Peptide methionine sulfoxide reductase MsrB"/>
    <property type="match status" value="1"/>
</dbReference>
<dbReference type="GO" id="GO:0005737">
    <property type="term" value="C:cytoplasm"/>
    <property type="evidence" value="ECO:0007669"/>
    <property type="project" value="TreeGrafter"/>
</dbReference>
<evidence type="ECO:0000256" key="4">
    <source>
        <dbReference type="ARBA" id="ARBA00022723"/>
    </source>
</evidence>
<evidence type="ECO:0000256" key="5">
    <source>
        <dbReference type="ARBA" id="ARBA00022833"/>
    </source>
</evidence>
<dbReference type="Gene3D" id="2.170.150.20">
    <property type="entry name" value="Peptide methionine sulfoxide reductase"/>
    <property type="match status" value="1"/>
</dbReference>
<evidence type="ECO:0000313" key="13">
    <source>
        <dbReference type="Proteomes" id="UP000233769"/>
    </source>
</evidence>
<dbReference type="RefSeq" id="WP_012252592.1">
    <property type="nucleotide sequence ID" value="NZ_BJVP01000005.1"/>
</dbReference>
<evidence type="ECO:0000256" key="2">
    <source>
        <dbReference type="ARBA" id="ARBA00007174"/>
    </source>
</evidence>
<evidence type="ECO:0000256" key="1">
    <source>
        <dbReference type="ARBA" id="ARBA00001947"/>
    </source>
</evidence>
<comment type="similarity">
    <text evidence="2">Belongs to the MsrB Met sulfoxide reductase family.</text>
</comment>
<dbReference type="EC" id="1.8.4.12" evidence="3"/>
<keyword evidence="5" id="KW-0862">Zinc</keyword>
<reference evidence="11" key="4">
    <citation type="journal article" date="2022" name="Biotechnol. Bioprocess Eng.">
        <title>Pan-genome Analysis Reveals Comparative Genomic Features of Central Metabolic Pathways in Methylorubrum extorquens.</title>
        <authorList>
            <person name="Lee G.M."/>
            <person name="Scott-Nevros Z.K."/>
            <person name="Lee S.-M."/>
            <person name="Kim D."/>
        </authorList>
    </citation>
    <scope>NUCLEOTIDE SEQUENCE</scope>
    <source>
        <strain evidence="11">ATCC 55366</strain>
    </source>
</reference>
<dbReference type="EMBL" id="MNAO01000173">
    <property type="protein sequence ID" value="OHV16041.1"/>
    <property type="molecule type" value="Genomic_DNA"/>
</dbReference>
<reference evidence="9 12" key="1">
    <citation type="submission" date="2016-10" db="EMBL/GenBank/DDBJ databases">
        <title>Draft genome sequence of Methylobacterium extorquens CP3, a seed endophyte of Crotalaria pumila with plant growth-promoting and metal tolerance properties.</title>
        <authorList>
            <person name="Sanchez-Lopez A.S."/>
            <person name="Van Hamme J.D."/>
            <person name="Thijs S."/>
            <person name="Mcammond B.M."/>
            <person name="Stevens V."/>
            <person name="Gonzalez-Chavez M.D.C."/>
            <person name="Vangronsveld J."/>
        </authorList>
    </citation>
    <scope>NUCLEOTIDE SEQUENCE [LARGE SCALE GENOMIC DNA]</scope>
    <source>
        <strain evidence="9 12">CP3</strain>
    </source>
</reference>
<feature type="domain" description="MsrB" evidence="8">
    <location>
        <begin position="16"/>
        <end position="137"/>
    </location>
</feature>
<dbReference type="SUPFAM" id="SSF51316">
    <property type="entry name" value="Mss4-like"/>
    <property type="match status" value="1"/>
</dbReference>
<dbReference type="InterPro" id="IPR028427">
    <property type="entry name" value="Met_Sox_Rdtase_MsrB"/>
</dbReference>
<evidence type="ECO:0000313" key="9">
    <source>
        <dbReference type="EMBL" id="OHV16041.1"/>
    </source>
</evidence>
<dbReference type="GeneID" id="72988235"/>
<keyword evidence="4" id="KW-0479">Metal-binding</keyword>
<dbReference type="Proteomes" id="UP000180215">
    <property type="component" value="Unassembled WGS sequence"/>
</dbReference>
<dbReference type="Proteomes" id="UP001223720">
    <property type="component" value="Chromosome"/>
</dbReference>
<dbReference type="Pfam" id="PF01641">
    <property type="entry name" value="SelR"/>
    <property type="match status" value="1"/>
</dbReference>
<gene>
    <name evidence="10" type="primary">msrB</name>
    <name evidence="9" type="ORF">BK022_14810</name>
    <name evidence="11" type="ORF">KEC54_04360</name>
    <name evidence="10" type="ORF">TK0001_5341</name>
</gene>
<dbReference type="GO" id="GO:0033743">
    <property type="term" value="F:peptide-methionine (R)-S-oxide reductase activity"/>
    <property type="evidence" value="ECO:0007669"/>
    <property type="project" value="UniProtKB-EC"/>
</dbReference>
<sequence>MAGSDVIGTDPEIRTEEEWRAALTPEQYRVLREHGTERAGTSGLNAEKRAGTFVCAGCGAPLFESDTKYESGSGWPSFFAPLDDAVETTVDRSHWMTRTEVHCARCKGHLGHVFEDGPAPTGLRYCMNGVALGFEPEG</sequence>
<dbReference type="PANTHER" id="PTHR10173">
    <property type="entry name" value="METHIONINE SULFOXIDE REDUCTASE"/>
    <property type="match status" value="1"/>
</dbReference>
<evidence type="ECO:0000259" key="8">
    <source>
        <dbReference type="PROSITE" id="PS51790"/>
    </source>
</evidence>
<organism evidence="9 12">
    <name type="scientific">Methylorubrum extorquens</name>
    <name type="common">Methylobacterium dichloromethanicum</name>
    <name type="synonym">Methylobacterium extorquens</name>
    <dbReference type="NCBI Taxonomy" id="408"/>
    <lineage>
        <taxon>Bacteria</taxon>
        <taxon>Pseudomonadati</taxon>
        <taxon>Pseudomonadota</taxon>
        <taxon>Alphaproteobacteria</taxon>
        <taxon>Hyphomicrobiales</taxon>
        <taxon>Methylobacteriaceae</taxon>
        <taxon>Methylorubrum</taxon>
    </lineage>
</organism>
<dbReference type="OMA" id="YDETTDW"/>
<keyword evidence="6 10" id="KW-0560">Oxidoreductase</keyword>
<dbReference type="GO" id="GO:0046872">
    <property type="term" value="F:metal ion binding"/>
    <property type="evidence" value="ECO:0007669"/>
    <property type="project" value="UniProtKB-KW"/>
</dbReference>
<evidence type="ECO:0000313" key="12">
    <source>
        <dbReference type="Proteomes" id="UP000180215"/>
    </source>
</evidence>
<dbReference type="EMBL" id="CP073633">
    <property type="protein sequence ID" value="WHQ70839.1"/>
    <property type="molecule type" value="Genomic_DNA"/>
</dbReference>
<protein>
    <recommendedName>
        <fullName evidence="3">peptide-methionine (R)-S-oxide reductase</fullName>
        <ecNumber evidence="3">1.8.4.12</ecNumber>
    </recommendedName>
</protein>
<dbReference type="GO" id="GO:0006979">
    <property type="term" value="P:response to oxidative stress"/>
    <property type="evidence" value="ECO:0007669"/>
    <property type="project" value="InterPro"/>
</dbReference>
<comment type="cofactor">
    <cofactor evidence="1">
        <name>Zn(2+)</name>
        <dbReference type="ChEBI" id="CHEBI:29105"/>
    </cofactor>
</comment>
<dbReference type="InterPro" id="IPR011057">
    <property type="entry name" value="Mss4-like_sf"/>
</dbReference>
<evidence type="ECO:0000256" key="6">
    <source>
        <dbReference type="ARBA" id="ARBA00023002"/>
    </source>
</evidence>
<dbReference type="PROSITE" id="PS51790">
    <property type="entry name" value="MSRB"/>
    <property type="match status" value="1"/>
</dbReference>
<accession>A0A1S1P445</accession>
<reference evidence="13" key="2">
    <citation type="submission" date="2017-10" db="EMBL/GenBank/DDBJ databases">
        <authorList>
            <person name="Regsiter A."/>
            <person name="William W."/>
        </authorList>
    </citation>
    <scope>NUCLEOTIDE SEQUENCE [LARGE SCALE GENOMIC DNA]</scope>
</reference>
<dbReference type="NCBIfam" id="TIGR00357">
    <property type="entry name" value="peptide-methionine (R)-S-oxide reductase MsrB"/>
    <property type="match status" value="1"/>
</dbReference>
<dbReference type="Proteomes" id="UP000233769">
    <property type="component" value="Chromosome tk0001"/>
</dbReference>
<evidence type="ECO:0000313" key="10">
    <source>
        <dbReference type="EMBL" id="SOR31917.1"/>
    </source>
</evidence>
<proteinExistence type="inferred from homology"/>
<comment type="catalytic activity">
    <reaction evidence="7">
        <text>L-methionyl-[protein] + [thioredoxin]-disulfide + H2O = L-methionyl-(R)-S-oxide-[protein] + [thioredoxin]-dithiol</text>
        <dbReference type="Rhea" id="RHEA:24164"/>
        <dbReference type="Rhea" id="RHEA-COMP:10698"/>
        <dbReference type="Rhea" id="RHEA-COMP:10700"/>
        <dbReference type="Rhea" id="RHEA-COMP:12313"/>
        <dbReference type="Rhea" id="RHEA-COMP:12314"/>
        <dbReference type="ChEBI" id="CHEBI:15377"/>
        <dbReference type="ChEBI" id="CHEBI:16044"/>
        <dbReference type="ChEBI" id="CHEBI:29950"/>
        <dbReference type="ChEBI" id="CHEBI:45764"/>
        <dbReference type="ChEBI" id="CHEBI:50058"/>
        <dbReference type="EC" id="1.8.4.12"/>
    </reaction>
</comment>
<dbReference type="PANTHER" id="PTHR10173:SF57">
    <property type="entry name" value="PEPTIDE-METHIONINE (R)-S-OXIDE REDUCTASE"/>
    <property type="match status" value="1"/>
</dbReference>
<evidence type="ECO:0000256" key="3">
    <source>
        <dbReference type="ARBA" id="ARBA00012499"/>
    </source>
</evidence>
<dbReference type="AlphaFoldDB" id="A0A1S1P445"/>
<name>A0A1S1P445_METEX</name>
<evidence type="ECO:0000313" key="11">
    <source>
        <dbReference type="EMBL" id="WHQ70839.1"/>
    </source>
</evidence>
<evidence type="ECO:0000256" key="7">
    <source>
        <dbReference type="ARBA" id="ARBA00048488"/>
    </source>
</evidence>
<dbReference type="EMBL" id="LT962688">
    <property type="protein sequence ID" value="SOR31917.1"/>
    <property type="molecule type" value="Genomic_DNA"/>
</dbReference>
<reference evidence="10" key="3">
    <citation type="submission" date="2017-10" db="EMBL/GenBank/DDBJ databases">
        <authorList>
            <person name="Banno H."/>
            <person name="Chua N.-H."/>
        </authorList>
    </citation>
    <scope>NUCLEOTIDE SEQUENCE [LARGE SCALE GENOMIC DNA]</scope>
    <source>
        <strain evidence="10">TK 0001</strain>
    </source>
</reference>